<dbReference type="EMBL" id="JAOANI010000022">
    <property type="protein sequence ID" value="MCT7360215.1"/>
    <property type="molecule type" value="Genomic_DNA"/>
</dbReference>
<evidence type="ECO:0000259" key="1">
    <source>
        <dbReference type="Pfam" id="PF07287"/>
    </source>
</evidence>
<evidence type="ECO:0000313" key="3">
    <source>
        <dbReference type="EMBL" id="MCT7360215.1"/>
    </source>
</evidence>
<proteinExistence type="predicted"/>
<evidence type="ECO:0000259" key="2">
    <source>
        <dbReference type="Pfam" id="PF23544"/>
    </source>
</evidence>
<comment type="caution">
    <text evidence="3">The sequence shown here is derived from an EMBL/GenBank/DDBJ whole genome shotgun (WGS) entry which is preliminary data.</text>
</comment>
<feature type="domain" description="AtuA-like ferredoxin-fold" evidence="2">
    <location>
        <begin position="482"/>
        <end position="582"/>
    </location>
</feature>
<dbReference type="PANTHER" id="PTHR47708">
    <property type="match status" value="1"/>
</dbReference>
<name>A0A9X3ASA8_9GAMM</name>
<dbReference type="Proteomes" id="UP001147830">
    <property type="component" value="Unassembled WGS sequence"/>
</dbReference>
<dbReference type="RefSeq" id="WP_260977055.1">
    <property type="nucleotide sequence ID" value="NZ_JAOANI010000022.1"/>
</dbReference>
<keyword evidence="4" id="KW-1185">Reference proteome</keyword>
<organism evidence="3 4">
    <name type="scientific">Thalassolituus pacificus</name>
    <dbReference type="NCBI Taxonomy" id="2975440"/>
    <lineage>
        <taxon>Bacteria</taxon>
        <taxon>Pseudomonadati</taxon>
        <taxon>Pseudomonadota</taxon>
        <taxon>Gammaproteobacteria</taxon>
        <taxon>Oceanospirillales</taxon>
        <taxon>Oceanospirillaceae</taxon>
        <taxon>Thalassolituus</taxon>
    </lineage>
</organism>
<dbReference type="InterPro" id="IPR010839">
    <property type="entry name" value="AtuA_N"/>
</dbReference>
<reference evidence="3" key="1">
    <citation type="journal article" date="2022" name="Front. Microbiol.">
        <title>Genome-based taxonomic rearrangement of Oceanobacter-related bacteria including the description of Thalassolituus hydrocarbonoclasticus sp. nov. and Thalassolituus pacificus sp. nov. and emended description of the genus Thalassolituus.</title>
        <authorList>
            <person name="Dong C."/>
            <person name="Wei L."/>
            <person name="Wang J."/>
            <person name="Lai Q."/>
            <person name="Huang Z."/>
            <person name="Shao Z."/>
        </authorList>
    </citation>
    <scope>NUCLEOTIDE SEQUENCE</scope>
    <source>
        <strain evidence="3">59MF3M-4</strain>
    </source>
</reference>
<feature type="domain" description="Acyclic terpene utilisation N-terminal" evidence="1">
    <location>
        <begin position="5"/>
        <end position="445"/>
    </location>
</feature>
<evidence type="ECO:0000313" key="4">
    <source>
        <dbReference type="Proteomes" id="UP001147830"/>
    </source>
</evidence>
<reference evidence="3" key="2">
    <citation type="submission" date="2022-08" db="EMBL/GenBank/DDBJ databases">
        <authorList>
            <person name="Dong C."/>
        </authorList>
    </citation>
    <scope>NUCLEOTIDE SEQUENCE</scope>
    <source>
        <strain evidence="3">59MF3M-4</strain>
    </source>
</reference>
<dbReference type="AlphaFoldDB" id="A0A9X3ASA8"/>
<protein>
    <submittedName>
        <fullName evidence="3">DUF1446 domain-containing protein</fullName>
    </submittedName>
</protein>
<dbReference type="Pfam" id="PF07287">
    <property type="entry name" value="AtuA"/>
    <property type="match status" value="1"/>
</dbReference>
<gene>
    <name evidence="3" type="ORF">NYR02_14430</name>
</gene>
<dbReference type="PANTHER" id="PTHR47708:SF2">
    <property type="entry name" value="SI:CH73-132F6.5"/>
    <property type="match status" value="1"/>
</dbReference>
<accession>A0A9X3ASA8</accession>
<dbReference type="Pfam" id="PF23544">
    <property type="entry name" value="AtuA_ferredoxin"/>
    <property type="match status" value="1"/>
</dbReference>
<dbReference type="InterPro" id="IPR056362">
    <property type="entry name" value="AtuA-like_ferredoxin_dom"/>
</dbReference>
<sequence>MQDTIRIGCASAFWGDTGTAAHQLVQQGQLDYLVFDYLAEVTMSIMAGARLKNPEAGFAPDFVQTLKPLLPAIATQGIKVVSNAGGINVEGCANALRALIAEAGLNLSVGTVQGDNLSARQADFAGVKDMFSDEPLPGRCLSVNAYLGAPAIRDALAAGADIVITGRVVDSAVVLGPLMHEFNWSESDYDQLAQGSLAGHIIECGAQCTGGNFTDWQLVESGYANMGFPIVECSADGSFVVSKPAKTGGLISPFTVGEQLLYEIGDPACYLLPDVCCDFTQVNIAQSGEQQVRVSGARGYAPPADYKVSATWMDGFRCTATFMIGGRDAVAKGQRVAEAILQRVSVLHSVLGMGAFTAQDIEILGSETTYGANARAADSREVIVKIAVRHADKKALEVFAREIAQAATAMAPGLTGIVGGRPKPSPNIRLFSFLWPKADVPVQIQLDDNKTAVAIDCADHAPHWPSARINAAAEMPDADICVPLIKLAVARSGDKGNHSNIGVMARDADYLPFIQAALAPENIGQWFAHVLADNSDVELFALPGLNAFNLLLRNSLGGGGMASLRIDPQGKAFAQQLLDLPVTVTPDIAARADAEYQQLLNR</sequence>